<dbReference type="PANTHER" id="PTHR33930:SF2">
    <property type="entry name" value="BLR3452 PROTEIN"/>
    <property type="match status" value="1"/>
</dbReference>
<dbReference type="InterPro" id="IPR029032">
    <property type="entry name" value="AhpD-like"/>
</dbReference>
<dbReference type="SUPFAM" id="SSF69118">
    <property type="entry name" value="AhpD-like"/>
    <property type="match status" value="1"/>
</dbReference>
<evidence type="ECO:0000313" key="2">
    <source>
        <dbReference type="EMBL" id="MBE8612188.1"/>
    </source>
</evidence>
<dbReference type="Gene3D" id="1.20.1290.10">
    <property type="entry name" value="AhpD-like"/>
    <property type="match status" value="1"/>
</dbReference>
<sequence length="111" mass="11817">MSYYKDVTKEIAVNMQELGKFIPDVMTAFSELVSSSSADGVLDKKTKELIFIAVAVANRCDGCIGFHTKKLVDAGVTEQELAEALGVAVAMGGGPSVMYAANTIKAFKEFS</sequence>
<proteinExistence type="predicted"/>
<feature type="domain" description="Carboxymuconolactone decarboxylase-like" evidence="1">
    <location>
        <begin position="23"/>
        <end position="102"/>
    </location>
</feature>
<dbReference type="NCBIfam" id="TIGR00778">
    <property type="entry name" value="ahpD_dom"/>
    <property type="match status" value="1"/>
</dbReference>
<dbReference type="RefSeq" id="WP_004236597.1">
    <property type="nucleotide sequence ID" value="NZ_ABGYJJ040000001.1"/>
</dbReference>
<evidence type="ECO:0000313" key="3">
    <source>
        <dbReference type="Proteomes" id="UP000650477"/>
    </source>
</evidence>
<dbReference type="Proteomes" id="UP000650477">
    <property type="component" value="Unassembled WGS sequence"/>
</dbReference>
<dbReference type="GeneID" id="93362158"/>
<dbReference type="InterPro" id="IPR003779">
    <property type="entry name" value="CMD-like"/>
</dbReference>
<name>A0A2C5TM92_MORMO</name>
<dbReference type="GO" id="GO:0051920">
    <property type="term" value="F:peroxiredoxin activity"/>
    <property type="evidence" value="ECO:0007669"/>
    <property type="project" value="InterPro"/>
</dbReference>
<comment type="caution">
    <text evidence="2">The sequence shown here is derived from an EMBL/GenBank/DDBJ whole genome shotgun (WGS) entry which is preliminary data.</text>
</comment>
<reference evidence="2" key="1">
    <citation type="submission" date="2017-12" db="EMBL/GenBank/DDBJ databases">
        <title>Genome sequencing and analysis.</title>
        <authorList>
            <person name="Huang Y.-T."/>
        </authorList>
    </citation>
    <scope>NUCLEOTIDE SEQUENCE</scope>
    <source>
        <strain evidence="2">VGH116</strain>
    </source>
</reference>
<dbReference type="Pfam" id="PF02627">
    <property type="entry name" value="CMD"/>
    <property type="match status" value="1"/>
</dbReference>
<dbReference type="PANTHER" id="PTHR33930">
    <property type="entry name" value="ALKYL HYDROPEROXIDE REDUCTASE AHPD"/>
    <property type="match status" value="1"/>
</dbReference>
<protein>
    <submittedName>
        <fullName evidence="2">Carboxymuconolactone decarboxylase family protein</fullName>
    </submittedName>
</protein>
<dbReference type="EMBL" id="PKLF01000005">
    <property type="protein sequence ID" value="MBE8612188.1"/>
    <property type="molecule type" value="Genomic_DNA"/>
</dbReference>
<dbReference type="AlphaFoldDB" id="A0A2C5TM92"/>
<gene>
    <name evidence="2" type="ORF">CYG68_07115</name>
</gene>
<organism evidence="2 3">
    <name type="scientific">Morganella morganii</name>
    <name type="common">Proteus morganii</name>
    <dbReference type="NCBI Taxonomy" id="582"/>
    <lineage>
        <taxon>Bacteria</taxon>
        <taxon>Pseudomonadati</taxon>
        <taxon>Pseudomonadota</taxon>
        <taxon>Gammaproteobacteria</taxon>
        <taxon>Enterobacterales</taxon>
        <taxon>Morganellaceae</taxon>
        <taxon>Morganella</taxon>
    </lineage>
</organism>
<accession>A0A2C5TM92</accession>
<dbReference type="InterPro" id="IPR004675">
    <property type="entry name" value="AhpD_core"/>
</dbReference>
<evidence type="ECO:0000259" key="1">
    <source>
        <dbReference type="Pfam" id="PF02627"/>
    </source>
</evidence>